<reference evidence="1 2" key="1">
    <citation type="submission" date="2019-01" db="EMBL/GenBank/DDBJ databases">
        <title>Complete genome sequence of Erythrobacter flavus KJ5.</title>
        <authorList>
            <person name="Kanesaki Y."/>
            <person name="Brotosudarmo T."/>
            <person name="Moriuchi R."/>
            <person name="Awai K."/>
        </authorList>
    </citation>
    <scope>NUCLEOTIDE SEQUENCE [LARGE SCALE GENOMIC DNA]</scope>
    <source>
        <strain evidence="1 2">KJ5</strain>
    </source>
</reference>
<dbReference type="PANTHER" id="PTHR45458">
    <property type="entry name" value="SHORT-CHAIN DEHYDROGENASE/REDUCTASE SDR"/>
    <property type="match status" value="1"/>
</dbReference>
<organism evidence="1 2">
    <name type="scientific">Qipengyuania flava</name>
    <dbReference type="NCBI Taxonomy" id="192812"/>
    <lineage>
        <taxon>Bacteria</taxon>
        <taxon>Pseudomonadati</taxon>
        <taxon>Pseudomonadota</taxon>
        <taxon>Alphaproteobacteria</taxon>
        <taxon>Sphingomonadales</taxon>
        <taxon>Erythrobacteraceae</taxon>
        <taxon>Qipengyuania</taxon>
    </lineage>
</organism>
<dbReference type="InterPro" id="IPR002347">
    <property type="entry name" value="SDR_fam"/>
</dbReference>
<gene>
    <name evidence="1" type="ORF">EKJ_01530</name>
</gene>
<dbReference type="RefSeq" id="WP_130585557.1">
    <property type="nucleotide sequence ID" value="NZ_AP019389.1"/>
</dbReference>
<dbReference type="Proteomes" id="UP000290057">
    <property type="component" value="Chromosome"/>
</dbReference>
<name>A0A3T1CEA9_9SPHN</name>
<evidence type="ECO:0000313" key="2">
    <source>
        <dbReference type="Proteomes" id="UP000290057"/>
    </source>
</evidence>
<dbReference type="GO" id="GO:0016616">
    <property type="term" value="F:oxidoreductase activity, acting on the CH-OH group of donors, NAD or NADP as acceptor"/>
    <property type="evidence" value="ECO:0007669"/>
    <property type="project" value="TreeGrafter"/>
</dbReference>
<protein>
    <submittedName>
        <fullName evidence="1">Short-chain dehydrogenase</fullName>
    </submittedName>
</protein>
<dbReference type="PRINTS" id="PR00081">
    <property type="entry name" value="GDHRDH"/>
</dbReference>
<dbReference type="Gene3D" id="3.40.50.720">
    <property type="entry name" value="NAD(P)-binding Rossmann-like Domain"/>
    <property type="match status" value="1"/>
</dbReference>
<dbReference type="Pfam" id="PF00106">
    <property type="entry name" value="adh_short"/>
    <property type="match status" value="1"/>
</dbReference>
<dbReference type="InterPro" id="IPR052184">
    <property type="entry name" value="SDR_enzymes"/>
</dbReference>
<dbReference type="AlphaFoldDB" id="A0A3T1CEA9"/>
<dbReference type="InterPro" id="IPR036291">
    <property type="entry name" value="NAD(P)-bd_dom_sf"/>
</dbReference>
<keyword evidence="2" id="KW-1185">Reference proteome</keyword>
<proteinExistence type="predicted"/>
<dbReference type="EMBL" id="AP019389">
    <property type="protein sequence ID" value="BBI19306.1"/>
    <property type="molecule type" value="Genomic_DNA"/>
</dbReference>
<evidence type="ECO:0000313" key="1">
    <source>
        <dbReference type="EMBL" id="BBI19306.1"/>
    </source>
</evidence>
<dbReference type="PANTHER" id="PTHR45458:SF1">
    <property type="entry name" value="SHORT CHAIN DEHYDROGENASE"/>
    <property type="match status" value="1"/>
</dbReference>
<accession>A0A3T1CEA9</accession>
<sequence>MADKSIFILGASRGIGLGLVREFLARGWHVVASERSESEALHALACDRLQIVTCDVTDPESYEKLGLADAAFDILLINAGITGARHQDATQATDTEIAEVMATNAFGPARAARTLLPTLKDGGTLAFMSSLLGSVADSSGGFDLYRTSKASLNMLAKGIAEQQADPREIAVLALHPGWVQTDMGGPNATLTIDESVTGLADVLESAGGKGFRYVDYAGKDLPF</sequence>
<dbReference type="SUPFAM" id="SSF51735">
    <property type="entry name" value="NAD(P)-binding Rossmann-fold domains"/>
    <property type="match status" value="1"/>
</dbReference>